<sequence length="92" mass="10363">APAPPPLVPDRVDPDRGGRRRARPRRRASRGLVRPCPREALGRAAQLLRRRPRDEPPGVLLRGRRGDRLGARAARPRDRLVRRALHLAARAL</sequence>
<reference evidence="2" key="1">
    <citation type="submission" date="2020-02" db="EMBL/GenBank/DDBJ databases">
        <authorList>
            <person name="Meier V. D."/>
        </authorList>
    </citation>
    <scope>NUCLEOTIDE SEQUENCE</scope>
    <source>
        <strain evidence="2">AVDCRST_MAG85</strain>
    </source>
</reference>
<evidence type="ECO:0000313" key="2">
    <source>
        <dbReference type="EMBL" id="CAA9494625.1"/>
    </source>
</evidence>
<feature type="region of interest" description="Disordered" evidence="1">
    <location>
        <begin position="51"/>
        <end position="73"/>
    </location>
</feature>
<feature type="non-terminal residue" evidence="2">
    <location>
        <position position="1"/>
    </location>
</feature>
<gene>
    <name evidence="2" type="ORF">AVDCRST_MAG85-1402</name>
</gene>
<dbReference type="EMBL" id="CADCVT010000154">
    <property type="protein sequence ID" value="CAA9494625.1"/>
    <property type="molecule type" value="Genomic_DNA"/>
</dbReference>
<feature type="compositionally biased region" description="Basic and acidic residues" evidence="1">
    <location>
        <begin position="64"/>
        <end position="73"/>
    </location>
</feature>
<protein>
    <submittedName>
        <fullName evidence="2">Uncharacterized protein</fullName>
    </submittedName>
</protein>
<name>A0A6J4SL68_9ACTN</name>
<evidence type="ECO:0000256" key="1">
    <source>
        <dbReference type="SAM" id="MobiDB-lite"/>
    </source>
</evidence>
<accession>A0A6J4SL68</accession>
<feature type="compositionally biased region" description="Basic residues" evidence="1">
    <location>
        <begin position="18"/>
        <end position="29"/>
    </location>
</feature>
<dbReference type="AlphaFoldDB" id="A0A6J4SL68"/>
<proteinExistence type="predicted"/>
<organism evidence="2">
    <name type="scientific">uncultured Solirubrobacteraceae bacterium</name>
    <dbReference type="NCBI Taxonomy" id="1162706"/>
    <lineage>
        <taxon>Bacteria</taxon>
        <taxon>Bacillati</taxon>
        <taxon>Actinomycetota</taxon>
        <taxon>Thermoleophilia</taxon>
        <taxon>Solirubrobacterales</taxon>
        <taxon>Solirubrobacteraceae</taxon>
        <taxon>environmental samples</taxon>
    </lineage>
</organism>
<feature type="non-terminal residue" evidence="2">
    <location>
        <position position="92"/>
    </location>
</feature>
<feature type="region of interest" description="Disordered" evidence="1">
    <location>
        <begin position="1"/>
        <end position="31"/>
    </location>
</feature>